<dbReference type="OrthoDB" id="3864432at2"/>
<protein>
    <submittedName>
        <fullName evidence="3">Peptidoglycan/xylan/chitin deacetylase, PgdA/CDA1 family</fullName>
    </submittedName>
</protein>
<dbReference type="PROSITE" id="PS51677">
    <property type="entry name" value="NODB"/>
    <property type="match status" value="1"/>
</dbReference>
<dbReference type="GO" id="GO:0005975">
    <property type="term" value="P:carbohydrate metabolic process"/>
    <property type="evidence" value="ECO:0007669"/>
    <property type="project" value="InterPro"/>
</dbReference>
<dbReference type="AlphaFoldDB" id="A0A1C4ZTJ8"/>
<dbReference type="SUPFAM" id="SSF88713">
    <property type="entry name" value="Glycoside hydrolase/deacetylase"/>
    <property type="match status" value="1"/>
</dbReference>
<dbReference type="CDD" id="cd10917">
    <property type="entry name" value="CE4_NodB_like_6s_7s"/>
    <property type="match status" value="1"/>
</dbReference>
<evidence type="ECO:0000313" key="3">
    <source>
        <dbReference type="EMBL" id="SCF36290.1"/>
    </source>
</evidence>
<proteinExistence type="predicted"/>
<dbReference type="InterPro" id="IPR002509">
    <property type="entry name" value="NODB_dom"/>
</dbReference>
<accession>A0A1C4ZTJ8</accession>
<name>A0A1C4ZTJ8_9ACTN</name>
<sequence>MPARTTGRVAAVLTLVAVALLGSAYGLGRSLVPDPPRRDSGVATSVDGAHYADQPPEPSADDRWGRTSESPGLPQASQDEAPTAEPPAADGDGPFGSRISTGSPQVALTFDDGPDPQWTPQVLELLRAYHVRATFCLVGQNAQDHPDLVQQIVADGHTLCNHSWSHDLLLGKRSPDQIRADLSRTSEAIRAAVPDARIAYFRQPGGNWTYPLVSVCQELGLTPLHWSVDPSDWQAPGSTKIINSVLTATGPGSVVLMHDAGGDRRGTVEALYTLLPELQNRYGLEPLPTGTT</sequence>
<feature type="compositionally biased region" description="Low complexity" evidence="1">
    <location>
        <begin position="79"/>
        <end position="92"/>
    </location>
</feature>
<dbReference type="STRING" id="262898.GA0070564_106304"/>
<feature type="domain" description="NodB homology" evidence="2">
    <location>
        <begin position="104"/>
        <end position="287"/>
    </location>
</feature>
<dbReference type="EMBL" id="FMCX01000006">
    <property type="protein sequence ID" value="SCF36290.1"/>
    <property type="molecule type" value="Genomic_DNA"/>
</dbReference>
<dbReference type="GO" id="GO:0016810">
    <property type="term" value="F:hydrolase activity, acting on carbon-nitrogen (but not peptide) bonds"/>
    <property type="evidence" value="ECO:0007669"/>
    <property type="project" value="InterPro"/>
</dbReference>
<evidence type="ECO:0000256" key="1">
    <source>
        <dbReference type="SAM" id="MobiDB-lite"/>
    </source>
</evidence>
<dbReference type="RefSeq" id="WP_091611236.1">
    <property type="nucleotide sequence ID" value="NZ_FMCX01000006.1"/>
</dbReference>
<dbReference type="Pfam" id="PF01522">
    <property type="entry name" value="Polysacc_deac_1"/>
    <property type="match status" value="1"/>
</dbReference>
<reference evidence="4" key="1">
    <citation type="submission" date="2016-06" db="EMBL/GenBank/DDBJ databases">
        <authorList>
            <person name="Varghese N."/>
            <person name="Submissions Spin"/>
        </authorList>
    </citation>
    <scope>NUCLEOTIDE SEQUENCE [LARGE SCALE GENOMIC DNA]</scope>
    <source>
        <strain evidence="4">DSM 44830</strain>
    </source>
</reference>
<dbReference type="InterPro" id="IPR050248">
    <property type="entry name" value="Polysacc_deacetylase_ArnD"/>
</dbReference>
<organism evidence="3 4">
    <name type="scientific">Micromonospora mirobrigensis</name>
    <dbReference type="NCBI Taxonomy" id="262898"/>
    <lineage>
        <taxon>Bacteria</taxon>
        <taxon>Bacillati</taxon>
        <taxon>Actinomycetota</taxon>
        <taxon>Actinomycetes</taxon>
        <taxon>Micromonosporales</taxon>
        <taxon>Micromonosporaceae</taxon>
        <taxon>Micromonospora</taxon>
    </lineage>
</organism>
<dbReference type="Gene3D" id="3.20.20.370">
    <property type="entry name" value="Glycoside hydrolase/deacetylase"/>
    <property type="match status" value="1"/>
</dbReference>
<dbReference type="PANTHER" id="PTHR10587">
    <property type="entry name" value="GLYCOSYL TRANSFERASE-RELATED"/>
    <property type="match status" value="1"/>
</dbReference>
<gene>
    <name evidence="3" type="ORF">GA0070564_106304</name>
</gene>
<feature type="compositionally biased region" description="Polar residues" evidence="1">
    <location>
        <begin position="67"/>
        <end position="78"/>
    </location>
</feature>
<evidence type="ECO:0000313" key="4">
    <source>
        <dbReference type="Proteomes" id="UP000199504"/>
    </source>
</evidence>
<dbReference type="InterPro" id="IPR011330">
    <property type="entry name" value="Glyco_hydro/deAcase_b/a-brl"/>
</dbReference>
<evidence type="ECO:0000259" key="2">
    <source>
        <dbReference type="PROSITE" id="PS51677"/>
    </source>
</evidence>
<keyword evidence="4" id="KW-1185">Reference proteome</keyword>
<feature type="region of interest" description="Disordered" evidence="1">
    <location>
        <begin position="27"/>
        <end position="112"/>
    </location>
</feature>
<dbReference type="Proteomes" id="UP000199504">
    <property type="component" value="Unassembled WGS sequence"/>
</dbReference>